<protein>
    <submittedName>
        <fullName evidence="2">Resolvase</fullName>
    </submittedName>
</protein>
<dbReference type="OrthoDB" id="8000269at2"/>
<evidence type="ECO:0000259" key="1">
    <source>
        <dbReference type="Pfam" id="PF07508"/>
    </source>
</evidence>
<gene>
    <name evidence="2" type="ORF">FF100_35725</name>
</gene>
<comment type="caution">
    <text evidence="2">The sequence shown here is derived from an EMBL/GenBank/DDBJ whole genome shotgun (WGS) entry which is preliminary data.</text>
</comment>
<name>A0A5C4L5S1_9HYPH</name>
<accession>A0A5C4L5S1</accession>
<dbReference type="InterPro" id="IPR038109">
    <property type="entry name" value="DNA_bind_recomb_sf"/>
</dbReference>
<dbReference type="GO" id="GO:0000150">
    <property type="term" value="F:DNA strand exchange activity"/>
    <property type="evidence" value="ECO:0007669"/>
    <property type="project" value="InterPro"/>
</dbReference>
<evidence type="ECO:0000313" key="3">
    <source>
        <dbReference type="Proteomes" id="UP000305267"/>
    </source>
</evidence>
<dbReference type="InterPro" id="IPR011109">
    <property type="entry name" value="DNA_bind_recombinase_dom"/>
</dbReference>
<organism evidence="2 3">
    <name type="scientific">Methylobacterium terricola</name>
    <dbReference type="NCBI Taxonomy" id="2583531"/>
    <lineage>
        <taxon>Bacteria</taxon>
        <taxon>Pseudomonadati</taxon>
        <taxon>Pseudomonadota</taxon>
        <taxon>Alphaproteobacteria</taxon>
        <taxon>Hyphomicrobiales</taxon>
        <taxon>Methylobacteriaceae</taxon>
        <taxon>Methylobacterium</taxon>
    </lineage>
</organism>
<proteinExistence type="predicted"/>
<dbReference type="Gene3D" id="3.90.1750.20">
    <property type="entry name" value="Putative Large Serine Recombinase, Chain B, Domain 2"/>
    <property type="match status" value="1"/>
</dbReference>
<keyword evidence="3" id="KW-1185">Reference proteome</keyword>
<dbReference type="AlphaFoldDB" id="A0A5C4L5S1"/>
<dbReference type="GO" id="GO:0003677">
    <property type="term" value="F:DNA binding"/>
    <property type="evidence" value="ECO:0007669"/>
    <property type="project" value="InterPro"/>
</dbReference>
<evidence type="ECO:0000313" key="2">
    <source>
        <dbReference type="EMBL" id="TNC05402.1"/>
    </source>
</evidence>
<feature type="domain" description="Recombinase" evidence="1">
    <location>
        <begin position="37"/>
        <end position="77"/>
    </location>
</feature>
<sequence>MKTGINRFAGKGRETSIRIRQERARRHAADLTPVIAEMRAGGVTTLQAIARALNARGIPTARGGSWSAVQVQRVLARTA</sequence>
<dbReference type="Proteomes" id="UP000305267">
    <property type="component" value="Unassembled WGS sequence"/>
</dbReference>
<reference evidence="2 3" key="1">
    <citation type="submission" date="2019-06" db="EMBL/GenBank/DDBJ databases">
        <title>Genome of Methylobacterium sp. 17Sr1-39.</title>
        <authorList>
            <person name="Seo T."/>
        </authorList>
    </citation>
    <scope>NUCLEOTIDE SEQUENCE [LARGE SCALE GENOMIC DNA]</scope>
    <source>
        <strain evidence="2 3">17Sr1-39</strain>
    </source>
</reference>
<dbReference type="EMBL" id="VDDA01000062">
    <property type="protein sequence ID" value="TNC05402.1"/>
    <property type="molecule type" value="Genomic_DNA"/>
</dbReference>
<dbReference type="Pfam" id="PF07508">
    <property type="entry name" value="Recombinase"/>
    <property type="match status" value="1"/>
</dbReference>
<dbReference type="RefSeq" id="WP_139040742.1">
    <property type="nucleotide sequence ID" value="NZ_VDDA01000062.1"/>
</dbReference>